<accession>A0A437N0T2</accession>
<evidence type="ECO:0000313" key="3">
    <source>
        <dbReference type="Proteomes" id="UP000282837"/>
    </source>
</evidence>
<evidence type="ECO:0000256" key="1">
    <source>
        <dbReference type="SAM" id="Phobius"/>
    </source>
</evidence>
<keyword evidence="1" id="KW-0472">Membrane</keyword>
<keyword evidence="3" id="KW-1185">Reference proteome</keyword>
<proteinExistence type="predicted"/>
<dbReference type="EMBL" id="SACO01000014">
    <property type="protein sequence ID" value="RVU03548.1"/>
    <property type="molecule type" value="Genomic_DNA"/>
</dbReference>
<keyword evidence="1" id="KW-0812">Transmembrane</keyword>
<dbReference type="RefSeq" id="WP_127711229.1">
    <property type="nucleotide sequence ID" value="NZ_SACO01000014.1"/>
</dbReference>
<dbReference type="Proteomes" id="UP000282837">
    <property type="component" value="Unassembled WGS sequence"/>
</dbReference>
<keyword evidence="1" id="KW-1133">Transmembrane helix</keyword>
<organism evidence="2 3">
    <name type="scientific">Novosphingobium umbonatum</name>
    <dbReference type="NCBI Taxonomy" id="1908524"/>
    <lineage>
        <taxon>Bacteria</taxon>
        <taxon>Pseudomonadati</taxon>
        <taxon>Pseudomonadota</taxon>
        <taxon>Alphaproteobacteria</taxon>
        <taxon>Sphingomonadales</taxon>
        <taxon>Sphingomonadaceae</taxon>
        <taxon>Novosphingobium</taxon>
    </lineage>
</organism>
<reference evidence="2 3" key="1">
    <citation type="submission" date="2019-01" db="EMBL/GenBank/DDBJ databases">
        <authorList>
            <person name="Chen W.-M."/>
        </authorList>
    </citation>
    <scope>NUCLEOTIDE SEQUENCE [LARGE SCALE GENOMIC DNA]</scope>
    <source>
        <strain evidence="2 3">FSY-9</strain>
    </source>
</reference>
<comment type="caution">
    <text evidence="2">The sequence shown here is derived from an EMBL/GenBank/DDBJ whole genome shotgun (WGS) entry which is preliminary data.</text>
</comment>
<feature type="transmembrane region" description="Helical" evidence="1">
    <location>
        <begin position="26"/>
        <end position="47"/>
    </location>
</feature>
<dbReference type="AlphaFoldDB" id="A0A437N0T2"/>
<sequence>MAIVIRREDGKTGFGGKLRAMRRGRLVLLFLCLFLMLGGGIVALAWVKGAPQAMRVVSQEISVSPKKAVKQVSP</sequence>
<name>A0A437N0T2_9SPHN</name>
<gene>
    <name evidence="2" type="ORF">EOE18_15640</name>
</gene>
<protein>
    <submittedName>
        <fullName evidence="2">Uncharacterized protein</fullName>
    </submittedName>
</protein>
<evidence type="ECO:0000313" key="2">
    <source>
        <dbReference type="EMBL" id="RVU03548.1"/>
    </source>
</evidence>